<evidence type="ECO:0000256" key="1">
    <source>
        <dbReference type="ARBA" id="ARBA00022491"/>
    </source>
</evidence>
<keyword evidence="8" id="KW-1185">Reference proteome</keyword>
<sequence>MPKIVDHDKRKELIADAMMTVIKRVGLEKTTVRRIAEEVGLSMGSVQYYFPAQHDLYIYAMELLIQRLEDRVKNAVQEDIAVTEAVATILKQLIPFQDEEHKLECEVWLAFSVMALRDPALETLSRNMYTSVRELIRQLLTALLEERLLEASFDLEIGAMSLHAFIDGITTQAILYQGLFDEGKIDVLIKDYLQNICKK</sequence>
<proteinExistence type="predicted"/>
<dbReference type="PANTHER" id="PTHR30055">
    <property type="entry name" value="HTH-TYPE TRANSCRIPTIONAL REGULATOR RUTR"/>
    <property type="match status" value="1"/>
</dbReference>
<evidence type="ECO:0000259" key="6">
    <source>
        <dbReference type="PROSITE" id="PS50977"/>
    </source>
</evidence>
<protein>
    <submittedName>
        <fullName evidence="7">TetR/AcrR family transcriptional regulator</fullName>
    </submittedName>
</protein>
<feature type="domain" description="HTH tetR-type" evidence="6">
    <location>
        <begin position="8"/>
        <end position="68"/>
    </location>
</feature>
<dbReference type="EMBL" id="JBIACJ010000015">
    <property type="protein sequence ID" value="MFE8698457.1"/>
    <property type="molecule type" value="Genomic_DNA"/>
</dbReference>
<keyword evidence="1" id="KW-0678">Repressor</keyword>
<accession>A0ABW6K2Q7</accession>
<reference evidence="7 8" key="1">
    <citation type="submission" date="2024-08" db="EMBL/GenBank/DDBJ databases">
        <title>Two novel Cytobacillus novel species.</title>
        <authorList>
            <person name="Liu G."/>
        </authorList>
    </citation>
    <scope>NUCLEOTIDE SEQUENCE [LARGE SCALE GENOMIC DNA]</scope>
    <source>
        <strain evidence="7 8">FJAT-53684</strain>
    </source>
</reference>
<dbReference type="SUPFAM" id="SSF48498">
    <property type="entry name" value="Tetracyclin repressor-like, C-terminal domain"/>
    <property type="match status" value="1"/>
</dbReference>
<dbReference type="Gene3D" id="1.10.357.10">
    <property type="entry name" value="Tetracycline Repressor, domain 2"/>
    <property type="match status" value="1"/>
</dbReference>
<organism evidence="7 8">
    <name type="scientific">Cytobacillus mangrovibacter</name>
    <dbReference type="NCBI Taxonomy" id="3299024"/>
    <lineage>
        <taxon>Bacteria</taxon>
        <taxon>Bacillati</taxon>
        <taxon>Bacillota</taxon>
        <taxon>Bacilli</taxon>
        <taxon>Bacillales</taxon>
        <taxon>Bacillaceae</taxon>
        <taxon>Cytobacillus</taxon>
    </lineage>
</organism>
<evidence type="ECO:0000256" key="4">
    <source>
        <dbReference type="ARBA" id="ARBA00023163"/>
    </source>
</evidence>
<dbReference type="InterPro" id="IPR050109">
    <property type="entry name" value="HTH-type_TetR-like_transc_reg"/>
</dbReference>
<dbReference type="Proteomes" id="UP001601058">
    <property type="component" value="Unassembled WGS sequence"/>
</dbReference>
<dbReference type="Pfam" id="PF00440">
    <property type="entry name" value="TetR_N"/>
    <property type="match status" value="1"/>
</dbReference>
<evidence type="ECO:0000256" key="3">
    <source>
        <dbReference type="ARBA" id="ARBA00023125"/>
    </source>
</evidence>
<evidence type="ECO:0000313" key="7">
    <source>
        <dbReference type="EMBL" id="MFE8698457.1"/>
    </source>
</evidence>
<dbReference type="PROSITE" id="PS50977">
    <property type="entry name" value="HTH_TETR_2"/>
    <property type="match status" value="1"/>
</dbReference>
<dbReference type="InterPro" id="IPR009057">
    <property type="entry name" value="Homeodomain-like_sf"/>
</dbReference>
<gene>
    <name evidence="7" type="ORF">ACFYKT_19355</name>
</gene>
<dbReference type="PANTHER" id="PTHR30055:SF226">
    <property type="entry name" value="HTH-TYPE TRANSCRIPTIONAL REGULATOR PKSA"/>
    <property type="match status" value="1"/>
</dbReference>
<evidence type="ECO:0000256" key="5">
    <source>
        <dbReference type="PROSITE-ProRule" id="PRU00335"/>
    </source>
</evidence>
<dbReference type="InterPro" id="IPR039538">
    <property type="entry name" value="BetI_C"/>
</dbReference>
<keyword evidence="2" id="KW-0805">Transcription regulation</keyword>
<keyword evidence="3 5" id="KW-0238">DNA-binding</keyword>
<dbReference type="InterPro" id="IPR036271">
    <property type="entry name" value="Tet_transcr_reg_TetR-rel_C_sf"/>
</dbReference>
<feature type="DNA-binding region" description="H-T-H motif" evidence="5">
    <location>
        <begin position="31"/>
        <end position="50"/>
    </location>
</feature>
<keyword evidence="4" id="KW-0804">Transcription</keyword>
<name>A0ABW6K2Q7_9BACI</name>
<dbReference type="InterPro" id="IPR001647">
    <property type="entry name" value="HTH_TetR"/>
</dbReference>
<dbReference type="Pfam" id="PF13977">
    <property type="entry name" value="TetR_C_6"/>
    <property type="match status" value="1"/>
</dbReference>
<dbReference type="SUPFAM" id="SSF46689">
    <property type="entry name" value="Homeodomain-like"/>
    <property type="match status" value="1"/>
</dbReference>
<evidence type="ECO:0000313" key="8">
    <source>
        <dbReference type="Proteomes" id="UP001601058"/>
    </source>
</evidence>
<comment type="caution">
    <text evidence="7">The sequence shown here is derived from an EMBL/GenBank/DDBJ whole genome shotgun (WGS) entry which is preliminary data.</text>
</comment>
<evidence type="ECO:0000256" key="2">
    <source>
        <dbReference type="ARBA" id="ARBA00023015"/>
    </source>
</evidence>
<dbReference type="RefSeq" id="WP_389222870.1">
    <property type="nucleotide sequence ID" value="NZ_JBIACJ010000015.1"/>
</dbReference>